<dbReference type="EMBL" id="LUCH01012020">
    <property type="protein sequence ID" value="KAF5395533.1"/>
    <property type="molecule type" value="Genomic_DNA"/>
</dbReference>
<comment type="caution">
    <text evidence="3">The sequence shown here is derived from an EMBL/GenBank/DDBJ whole genome shotgun (WGS) entry which is preliminary data.</text>
</comment>
<accession>A0A8J4T0D1</accession>
<dbReference type="InterPro" id="IPR003094">
    <property type="entry name" value="6Pfruct_kin"/>
</dbReference>
<evidence type="ECO:0000256" key="1">
    <source>
        <dbReference type="ARBA" id="ARBA00008408"/>
    </source>
</evidence>
<dbReference type="OrthoDB" id="267323at2759"/>
<dbReference type="AlphaFoldDB" id="A0A8J4T0D1"/>
<dbReference type="GO" id="GO:0006003">
    <property type="term" value="P:fructose 2,6-bisphosphate metabolic process"/>
    <property type="evidence" value="ECO:0007669"/>
    <property type="project" value="InterPro"/>
</dbReference>
<dbReference type="InterPro" id="IPR013078">
    <property type="entry name" value="His_Pase_superF_clade-1"/>
</dbReference>
<dbReference type="InterPro" id="IPR029033">
    <property type="entry name" value="His_PPase_superfam"/>
</dbReference>
<gene>
    <name evidence="3" type="ORF">PHET_12034</name>
</gene>
<dbReference type="SUPFAM" id="SSF53254">
    <property type="entry name" value="Phosphoglycerate mutase-like"/>
    <property type="match status" value="1"/>
</dbReference>
<sequence length="114" mass="12863">MRLPRAQHGESELNVTGHIGGDSSLSARGQLFAKQLGAFMRQENLSDLKVWTSYLRRSIETAEHVPCSAIAHWKALDELDAVSFRLQHITDITALQNHFWSTLLPYFSGNVTRI</sequence>
<evidence type="ECO:0000256" key="2">
    <source>
        <dbReference type="PIRSR" id="PIRSR613078-2"/>
    </source>
</evidence>
<keyword evidence="4" id="KW-1185">Reference proteome</keyword>
<evidence type="ECO:0000313" key="3">
    <source>
        <dbReference type="EMBL" id="KAF5395533.1"/>
    </source>
</evidence>
<dbReference type="PANTHER" id="PTHR10606">
    <property type="entry name" value="6-PHOSPHOFRUCTO-2-KINASE/FRUCTOSE-2,6-BISPHOSPHATASE"/>
    <property type="match status" value="1"/>
</dbReference>
<protein>
    <submittedName>
        <fullName evidence="3">Uncharacterized protein</fullName>
    </submittedName>
</protein>
<dbReference type="Pfam" id="PF00300">
    <property type="entry name" value="His_Phos_1"/>
    <property type="match status" value="1"/>
</dbReference>
<name>A0A8J4T0D1_9TREM</name>
<dbReference type="GO" id="GO:0004331">
    <property type="term" value="F:fructose-2,6-bisphosphate 2-phosphatase activity"/>
    <property type="evidence" value="ECO:0007669"/>
    <property type="project" value="TreeGrafter"/>
</dbReference>
<dbReference type="PANTHER" id="PTHR10606:SF44">
    <property type="entry name" value="6-PHOSPHOFRUCTO 2-KINASE_FRUCTOSE 2,6-BISPHOSPHATASE LONG FORM"/>
    <property type="match status" value="1"/>
</dbReference>
<organism evidence="3 4">
    <name type="scientific">Paragonimus heterotremus</name>
    <dbReference type="NCBI Taxonomy" id="100268"/>
    <lineage>
        <taxon>Eukaryota</taxon>
        <taxon>Metazoa</taxon>
        <taxon>Spiralia</taxon>
        <taxon>Lophotrochozoa</taxon>
        <taxon>Platyhelminthes</taxon>
        <taxon>Trematoda</taxon>
        <taxon>Digenea</taxon>
        <taxon>Plagiorchiida</taxon>
        <taxon>Troglotremata</taxon>
        <taxon>Troglotrematidae</taxon>
        <taxon>Paragonimus</taxon>
    </lineage>
</organism>
<proteinExistence type="inferred from homology"/>
<comment type="similarity">
    <text evidence="1">In the C-terminal section; belongs to the phosphoglycerate mutase family.</text>
</comment>
<dbReference type="GO" id="GO:0005829">
    <property type="term" value="C:cytosol"/>
    <property type="evidence" value="ECO:0007669"/>
    <property type="project" value="TreeGrafter"/>
</dbReference>
<dbReference type="CDD" id="cd07067">
    <property type="entry name" value="HP_PGM_like"/>
    <property type="match status" value="1"/>
</dbReference>
<evidence type="ECO:0000313" key="4">
    <source>
        <dbReference type="Proteomes" id="UP000748531"/>
    </source>
</evidence>
<reference evidence="3" key="1">
    <citation type="submission" date="2019-05" db="EMBL/GenBank/DDBJ databases">
        <title>Annotation for the trematode Paragonimus heterotremus.</title>
        <authorList>
            <person name="Choi Y.-J."/>
        </authorList>
    </citation>
    <scope>NUCLEOTIDE SEQUENCE</scope>
    <source>
        <strain evidence="3">LC</strain>
    </source>
</reference>
<dbReference type="Proteomes" id="UP000748531">
    <property type="component" value="Unassembled WGS sequence"/>
</dbReference>
<feature type="binding site" evidence="2">
    <location>
        <position position="57"/>
    </location>
    <ligand>
        <name>substrate</name>
    </ligand>
</feature>
<dbReference type="GO" id="GO:0003873">
    <property type="term" value="F:6-phosphofructo-2-kinase activity"/>
    <property type="evidence" value="ECO:0007669"/>
    <property type="project" value="TreeGrafter"/>
</dbReference>
<dbReference type="Gene3D" id="3.40.50.1240">
    <property type="entry name" value="Phosphoglycerate mutase-like"/>
    <property type="match status" value="1"/>
</dbReference>
<dbReference type="GO" id="GO:0005524">
    <property type="term" value="F:ATP binding"/>
    <property type="evidence" value="ECO:0007669"/>
    <property type="project" value="InterPro"/>
</dbReference>